<dbReference type="PROSITE" id="PS00138">
    <property type="entry name" value="SUBTILASE_SER"/>
    <property type="match status" value="1"/>
</dbReference>
<dbReference type="GO" id="GO:0006508">
    <property type="term" value="P:proteolysis"/>
    <property type="evidence" value="ECO:0007669"/>
    <property type="project" value="UniProtKB-KW"/>
</dbReference>
<dbReference type="Gene3D" id="3.40.50.200">
    <property type="entry name" value="Peptidase S8/S53 domain"/>
    <property type="match status" value="1"/>
</dbReference>
<feature type="domain" description="Peptidase S8/S53" evidence="13">
    <location>
        <begin position="168"/>
        <end position="465"/>
    </location>
</feature>
<dbReference type="GO" id="GO:0005576">
    <property type="term" value="C:extracellular region"/>
    <property type="evidence" value="ECO:0007669"/>
    <property type="project" value="UniProtKB-SubCell"/>
</dbReference>
<dbReference type="PROSITE" id="PS00136">
    <property type="entry name" value="SUBTILASE_ASP"/>
    <property type="match status" value="1"/>
</dbReference>
<dbReference type="PROSITE" id="PS51892">
    <property type="entry name" value="SUBTILASE"/>
    <property type="match status" value="1"/>
</dbReference>
<keyword evidence="7 9" id="KW-0720">Serine protease</keyword>
<feature type="active site" description="Charge relay system" evidence="9">
    <location>
        <position position="417"/>
    </location>
</feature>
<keyword evidence="3" id="KW-0964">Secreted</keyword>
<evidence type="ECO:0000256" key="5">
    <source>
        <dbReference type="ARBA" id="ARBA00022729"/>
    </source>
</evidence>
<evidence type="ECO:0000256" key="6">
    <source>
        <dbReference type="ARBA" id="ARBA00022801"/>
    </source>
</evidence>
<feature type="region of interest" description="Disordered" evidence="11">
    <location>
        <begin position="201"/>
        <end position="220"/>
    </location>
</feature>
<comment type="subcellular location">
    <subcellularLocation>
        <location evidence="1">Secreted</location>
    </subcellularLocation>
</comment>
<dbReference type="SUPFAM" id="SSF52743">
    <property type="entry name" value="Subtilisin-like"/>
    <property type="match status" value="1"/>
</dbReference>
<evidence type="ECO:0000259" key="13">
    <source>
        <dbReference type="Pfam" id="PF00082"/>
    </source>
</evidence>
<accession>A0AB39YN84</accession>
<keyword evidence="6 9" id="KW-0378">Hydrolase</keyword>
<dbReference type="FunFam" id="3.40.50.200:FF:000022">
    <property type="entry name" value="Extracellular protease"/>
    <property type="match status" value="1"/>
</dbReference>
<evidence type="ECO:0000313" key="14">
    <source>
        <dbReference type="EMBL" id="XDV70467.1"/>
    </source>
</evidence>
<evidence type="ECO:0000256" key="11">
    <source>
        <dbReference type="SAM" id="MobiDB-lite"/>
    </source>
</evidence>
<comment type="similarity">
    <text evidence="2 9 10">Belongs to the peptidase S8 family.</text>
</comment>
<dbReference type="PANTHER" id="PTHR43806">
    <property type="entry name" value="PEPTIDASE S8"/>
    <property type="match status" value="1"/>
</dbReference>
<feature type="signal peptide" evidence="12">
    <location>
        <begin position="1"/>
        <end position="33"/>
    </location>
</feature>
<evidence type="ECO:0000256" key="1">
    <source>
        <dbReference type="ARBA" id="ARBA00004613"/>
    </source>
</evidence>
<dbReference type="PRINTS" id="PR00723">
    <property type="entry name" value="SUBTILISIN"/>
</dbReference>
<dbReference type="CDD" id="cd07496">
    <property type="entry name" value="Peptidases_S8_13"/>
    <property type="match status" value="1"/>
</dbReference>
<evidence type="ECO:0000256" key="7">
    <source>
        <dbReference type="ARBA" id="ARBA00022825"/>
    </source>
</evidence>
<dbReference type="Pfam" id="PF13517">
    <property type="entry name" value="FG-GAP_3"/>
    <property type="match status" value="2"/>
</dbReference>
<dbReference type="InterPro" id="IPR028994">
    <property type="entry name" value="Integrin_alpha_N"/>
</dbReference>
<dbReference type="InterPro" id="IPR023827">
    <property type="entry name" value="Peptidase_S8_Asp-AS"/>
</dbReference>
<feature type="compositionally biased region" description="Basic and acidic residues" evidence="11">
    <location>
        <begin position="201"/>
        <end position="212"/>
    </location>
</feature>
<evidence type="ECO:0000256" key="8">
    <source>
        <dbReference type="ARBA" id="ARBA00023145"/>
    </source>
</evidence>
<dbReference type="InterPro" id="IPR036852">
    <property type="entry name" value="Peptidase_S8/S53_dom_sf"/>
</dbReference>
<dbReference type="InterPro" id="IPR023828">
    <property type="entry name" value="Peptidase_S8_Ser-AS"/>
</dbReference>
<evidence type="ECO:0000256" key="9">
    <source>
        <dbReference type="PROSITE-ProRule" id="PRU01240"/>
    </source>
</evidence>
<feature type="active site" description="Charge relay system" evidence="9">
    <location>
        <position position="237"/>
    </location>
</feature>
<proteinExistence type="inferred from homology"/>
<gene>
    <name evidence="14" type="ORF">ABQM86_16080</name>
</gene>
<dbReference type="GO" id="GO:0004252">
    <property type="term" value="F:serine-type endopeptidase activity"/>
    <property type="evidence" value="ECO:0007669"/>
    <property type="project" value="UniProtKB-UniRule"/>
</dbReference>
<feature type="active site" description="Charge relay system" evidence="9">
    <location>
        <position position="177"/>
    </location>
</feature>
<keyword evidence="4 9" id="KW-0645">Protease</keyword>
<dbReference type="InterPro" id="IPR013517">
    <property type="entry name" value="FG-GAP"/>
</dbReference>
<keyword evidence="8" id="KW-0865">Zymogen</keyword>
<sequence>MVNDSRIRSLRAAGLALTTLLIGGGLAVQPAAADTLDIVPAGPQVLKPAPESPTDQFIVGVKDATAQSADKAVRDVAGKAASSLGAVAEASRQNAAGGHVIKLDKPLSAAESALFVKTLRTDPAIAYAEPDDIMHATADATDPGFPDQWNLKGPAGINAAGAWDYVKGENVVVAVVDSGITRHEDLDANVLPGYDMISYAEDARDGDGRDPDPTDQGDWEPAGVCEVGSPAQNSSWHGTHVAGIIAAVANNGQGVTGVAPNAKILPVRAMSYCGGYTSDIAESIIWAAGGTVTGAPVNPNPARVINLSLGGIKPCSATYQNAINFARNAGAAVVVSAGNSNRPAADASPANCENVITVAASNASGARAQYSNYGSAVDVTAPGGDMSQAAKNGILSTFNFGKTTSAGSAYAWMQGTSMAAPQVAGLAALLISAEGSGVTPAQVEQQLKATSRPLPAGCPAGCGAGLIDANKALATYGGTAPVNRRKITDFDGDSRSDVLARDSSGRLWLYAGNGYRGWLAARQIGSGWNGMTAIEAPGDFDGDGNADVLARDSSGRLWLYPGNGSGGWLAARQIGSGWNVMTAIEAPGDFNGDYKTDVIARDSAGVLWLYPGNGSGGWLPARQIGQGWNVMTAIEGVGDFNGDGKADVVARNGSGALLLYPGNGSGGWLPAGQIGQGWNIMTAIESPGDFNGDGTVDLLGRASNGDLVLYGGNGSGGWIYATQVGSGWNIMTAIL</sequence>
<evidence type="ECO:0000256" key="2">
    <source>
        <dbReference type="ARBA" id="ARBA00011073"/>
    </source>
</evidence>
<dbReference type="InterPro" id="IPR034176">
    <property type="entry name" value="Peptidases_S8_13"/>
</dbReference>
<evidence type="ECO:0000256" key="12">
    <source>
        <dbReference type="SAM" id="SignalP"/>
    </source>
</evidence>
<dbReference type="InterPro" id="IPR000209">
    <property type="entry name" value="Peptidase_S8/S53_dom"/>
</dbReference>
<feature type="chain" id="PRO_5044304932" evidence="12">
    <location>
        <begin position="34"/>
        <end position="735"/>
    </location>
</feature>
<keyword evidence="5 12" id="KW-0732">Signal</keyword>
<name>A0AB39YN84_9MICC</name>
<dbReference type="AlphaFoldDB" id="A0AB39YN84"/>
<dbReference type="InterPro" id="IPR050131">
    <property type="entry name" value="Peptidase_S8_subtilisin-like"/>
</dbReference>
<dbReference type="EMBL" id="CP165735">
    <property type="protein sequence ID" value="XDV70467.1"/>
    <property type="molecule type" value="Genomic_DNA"/>
</dbReference>
<dbReference type="PANTHER" id="PTHR43806:SF11">
    <property type="entry name" value="CEREVISIN-RELATED"/>
    <property type="match status" value="1"/>
</dbReference>
<dbReference type="Gene3D" id="2.130.10.130">
    <property type="entry name" value="Integrin alpha, N-terminal"/>
    <property type="match status" value="2"/>
</dbReference>
<dbReference type="SUPFAM" id="SSF69318">
    <property type="entry name" value="Integrin alpha N-terminal domain"/>
    <property type="match status" value="1"/>
</dbReference>
<dbReference type="Pfam" id="PF00082">
    <property type="entry name" value="Peptidase_S8"/>
    <property type="match status" value="1"/>
</dbReference>
<dbReference type="RefSeq" id="WP_369744907.1">
    <property type="nucleotide sequence ID" value="NZ_CP165735.1"/>
</dbReference>
<evidence type="ECO:0000256" key="10">
    <source>
        <dbReference type="RuleBase" id="RU003355"/>
    </source>
</evidence>
<evidence type="ECO:0000256" key="3">
    <source>
        <dbReference type="ARBA" id="ARBA00022525"/>
    </source>
</evidence>
<dbReference type="InterPro" id="IPR015500">
    <property type="entry name" value="Peptidase_S8_subtilisin-rel"/>
</dbReference>
<dbReference type="InterPro" id="IPR022398">
    <property type="entry name" value="Peptidase_S8_His-AS"/>
</dbReference>
<dbReference type="PROSITE" id="PS00137">
    <property type="entry name" value="SUBTILASE_HIS"/>
    <property type="match status" value="1"/>
</dbReference>
<protein>
    <submittedName>
        <fullName evidence="14">S8 family serine peptidase</fullName>
    </submittedName>
</protein>
<evidence type="ECO:0000256" key="4">
    <source>
        <dbReference type="ARBA" id="ARBA00022670"/>
    </source>
</evidence>
<reference evidence="14" key="1">
    <citation type="submission" date="2024-07" db="EMBL/GenBank/DDBJ databases">
        <authorList>
            <person name="Li J."/>
            <person name="Wei H."/>
            <person name="Ma J."/>
        </authorList>
    </citation>
    <scope>NUCLEOTIDE SEQUENCE</scope>
    <source>
        <strain evidence="14">AMU7</strain>
    </source>
</reference>
<organism evidence="14">
    <name type="scientific">Paenarthrobacter sp. AMU7</name>
    <dbReference type="NCBI Taxonomy" id="3162492"/>
    <lineage>
        <taxon>Bacteria</taxon>
        <taxon>Bacillati</taxon>
        <taxon>Actinomycetota</taxon>
        <taxon>Actinomycetes</taxon>
        <taxon>Micrococcales</taxon>
        <taxon>Micrococcaceae</taxon>
        <taxon>Paenarthrobacter</taxon>
    </lineage>
</organism>